<proteinExistence type="predicted"/>
<evidence type="ECO:0000313" key="2">
    <source>
        <dbReference type="Proteomes" id="UP001575105"/>
    </source>
</evidence>
<evidence type="ECO:0000313" key="1">
    <source>
        <dbReference type="EMBL" id="MFA9478576.1"/>
    </source>
</evidence>
<organism evidence="1 2">
    <name type="scientific">Natronomicrosphaera hydrolytica</name>
    <dbReference type="NCBI Taxonomy" id="3242702"/>
    <lineage>
        <taxon>Bacteria</taxon>
        <taxon>Pseudomonadati</taxon>
        <taxon>Planctomycetota</taxon>
        <taxon>Phycisphaerae</taxon>
        <taxon>Phycisphaerales</taxon>
        <taxon>Phycisphaeraceae</taxon>
        <taxon>Natronomicrosphaera</taxon>
    </lineage>
</organism>
<gene>
    <name evidence="1" type="ORF">ACERK3_09735</name>
</gene>
<protein>
    <submittedName>
        <fullName evidence="1">Uncharacterized protein</fullName>
    </submittedName>
</protein>
<accession>A0ABV4U4Q1</accession>
<dbReference type="RefSeq" id="WP_425345502.1">
    <property type="nucleotide sequence ID" value="NZ_JBGUBD010000005.1"/>
</dbReference>
<dbReference type="EMBL" id="JBGUBD010000005">
    <property type="protein sequence ID" value="MFA9478576.1"/>
    <property type="molecule type" value="Genomic_DNA"/>
</dbReference>
<dbReference type="Proteomes" id="UP001575105">
    <property type="component" value="Unassembled WGS sequence"/>
</dbReference>
<comment type="caution">
    <text evidence="1">The sequence shown here is derived from an EMBL/GenBank/DDBJ whole genome shotgun (WGS) entry which is preliminary data.</text>
</comment>
<keyword evidence="2" id="KW-1185">Reference proteome</keyword>
<sequence length="228" mass="24680">MHASQGRLYALSARTLNKLYQIVRDYERGLLKNRPQIPSGGGKRPSPLVAFRVTGSNDVGGNRVTYDAKRQASRKESASYEGWIDSTTDTDTYTLFSPDEETDPGGSGHQEDDIVFAVRVGVDGGGAEWWIVGGVGAEGTADDPYDLTYTGNHGEEAKSDSGWDRSSQGENDGVIITVSTGGAYYSAGDERLYGFVRDFTYDSSGRLKLISDERRVEIANPAICGEDA</sequence>
<reference evidence="1 2" key="1">
    <citation type="submission" date="2024-08" db="EMBL/GenBank/DDBJ databases">
        <title>Whole-genome sequencing of halo(alkali)philic microorganisms from hypersaline lakes.</title>
        <authorList>
            <person name="Sorokin D.Y."/>
            <person name="Merkel A.Y."/>
            <person name="Messina E."/>
            <person name="Yakimov M."/>
        </authorList>
    </citation>
    <scope>NUCLEOTIDE SEQUENCE [LARGE SCALE GENOMIC DNA]</scope>
    <source>
        <strain evidence="1 2">AB-hyl4</strain>
    </source>
</reference>
<name>A0ABV4U4Q1_9BACT</name>